<feature type="compositionally biased region" description="Low complexity" evidence="1">
    <location>
        <begin position="19"/>
        <end position="37"/>
    </location>
</feature>
<name>A0A1X7TCB3_AMPQE</name>
<dbReference type="EnsemblMetazoa" id="Aqu2.1.11989_001">
    <property type="protein sequence ID" value="Aqu2.1.11989_001"/>
    <property type="gene ID" value="Aqu2.1.11989"/>
</dbReference>
<evidence type="ECO:0000313" key="2">
    <source>
        <dbReference type="EnsemblMetazoa" id="Aqu2.1.11989_001"/>
    </source>
</evidence>
<evidence type="ECO:0000256" key="1">
    <source>
        <dbReference type="SAM" id="MobiDB-lite"/>
    </source>
</evidence>
<reference evidence="2" key="1">
    <citation type="submission" date="2017-05" db="UniProtKB">
        <authorList>
            <consortium name="EnsemblMetazoa"/>
        </authorList>
    </citation>
    <scope>IDENTIFICATION</scope>
</reference>
<dbReference type="PANTHER" id="PTHR34485:SF2">
    <property type="entry name" value="PROLINE RICH, LACRIMAL 1"/>
    <property type="match status" value="1"/>
</dbReference>
<dbReference type="InParanoid" id="A0A1X7TCB3"/>
<dbReference type="PANTHER" id="PTHR34485">
    <property type="entry name" value="PROLINE-RICH, LACRIMAL 1"/>
    <property type="match status" value="1"/>
</dbReference>
<dbReference type="STRING" id="400682.A0A1X7TCB3"/>
<organism evidence="2">
    <name type="scientific">Amphimedon queenslandica</name>
    <name type="common">Sponge</name>
    <dbReference type="NCBI Taxonomy" id="400682"/>
    <lineage>
        <taxon>Eukaryota</taxon>
        <taxon>Metazoa</taxon>
        <taxon>Porifera</taxon>
        <taxon>Demospongiae</taxon>
        <taxon>Heteroscleromorpha</taxon>
        <taxon>Haplosclerida</taxon>
        <taxon>Niphatidae</taxon>
        <taxon>Amphimedon</taxon>
    </lineage>
</organism>
<accession>A0A1X7TCB3</accession>
<feature type="region of interest" description="Disordered" evidence="1">
    <location>
        <begin position="1"/>
        <end position="64"/>
    </location>
</feature>
<sequence>MPRRKQSKRFEALHKARWTARTGSSTAVTSTSSTIITDNDDRNEELDDVTATPKRETQSDSDGTMEVTPIHFQKYDPDFNLDTPEGRNSGELPNSNSIFLGQVSQMCKFIDQINLSSKCATPLCHGKLKLVCVSMIGQQGCVTLQYDCTGCAERRVTFESSIKHETENCTAVGLALQVAFICSGAMYSQYAKVLKNALGMYCAGKSIYYKTLALMYPHVKGILNDMCEQAKESMKQKNDSELGSFKNAVTCGDAAWLTRGYHSQNATYTLRNYQTGGLLYYKHFSQRGKDDITGEELFEGTSKSAEGFGAEWVFKKAVTDEMNISIHVQDNDSTSSKALLSNFPNCRIILCSGHIARNHEKRLKTLAKQKFKKKSQVKKYEKTHPGIATVKCHCMKDDIGCFTNGFIKAARINFSAIVKSVGCDQQAFIDRLRSLAKYHAKNVHEWDGEKCFFHDLTVCDCGKCKKSDITCQGKPYKTKNILSCPFHSLAYEIACEAVIDKSKQIIHEDLEPKI</sequence>
<proteinExistence type="predicted"/>
<dbReference type="eggNOG" id="ENOG502RZMF">
    <property type="taxonomic scope" value="Eukaryota"/>
</dbReference>
<dbReference type="AlphaFoldDB" id="A0A1X7TCB3"/>
<protein>
    <submittedName>
        <fullName evidence="2">Uncharacterized protein</fullName>
    </submittedName>
</protein>